<keyword evidence="5" id="KW-1185">Reference proteome</keyword>
<reference evidence="4 5" key="1">
    <citation type="journal article" date="2022" name="Nat. Plants">
        <title>Genomes of leafy and leafless Platanthera orchids illuminate the evolution of mycoheterotrophy.</title>
        <authorList>
            <person name="Li M.H."/>
            <person name="Liu K.W."/>
            <person name="Li Z."/>
            <person name="Lu H.C."/>
            <person name="Ye Q.L."/>
            <person name="Zhang D."/>
            <person name="Wang J.Y."/>
            <person name="Li Y.F."/>
            <person name="Zhong Z.M."/>
            <person name="Liu X."/>
            <person name="Yu X."/>
            <person name="Liu D.K."/>
            <person name="Tu X.D."/>
            <person name="Liu B."/>
            <person name="Hao Y."/>
            <person name="Liao X.Y."/>
            <person name="Jiang Y.T."/>
            <person name="Sun W.H."/>
            <person name="Chen J."/>
            <person name="Chen Y.Q."/>
            <person name="Ai Y."/>
            <person name="Zhai J.W."/>
            <person name="Wu S.S."/>
            <person name="Zhou Z."/>
            <person name="Hsiao Y.Y."/>
            <person name="Wu W.L."/>
            <person name="Chen Y.Y."/>
            <person name="Lin Y.F."/>
            <person name="Hsu J.L."/>
            <person name="Li C.Y."/>
            <person name="Wang Z.W."/>
            <person name="Zhao X."/>
            <person name="Zhong W.Y."/>
            <person name="Ma X.K."/>
            <person name="Ma L."/>
            <person name="Huang J."/>
            <person name="Chen G.Z."/>
            <person name="Huang M.Z."/>
            <person name="Huang L."/>
            <person name="Peng D.H."/>
            <person name="Luo Y.B."/>
            <person name="Zou S.Q."/>
            <person name="Chen S.P."/>
            <person name="Lan S."/>
            <person name="Tsai W.C."/>
            <person name="Van de Peer Y."/>
            <person name="Liu Z.J."/>
        </authorList>
    </citation>
    <scope>NUCLEOTIDE SEQUENCE [LARGE SCALE GENOMIC DNA]</scope>
    <source>
        <strain evidence="4">Lor288</strain>
    </source>
</reference>
<dbReference type="Gene3D" id="1.25.40.10">
    <property type="entry name" value="Tetratricopeptide repeat domain"/>
    <property type="match status" value="2"/>
</dbReference>
<dbReference type="PROSITE" id="PS51375">
    <property type="entry name" value="PPR"/>
    <property type="match status" value="4"/>
</dbReference>
<accession>A0ABR2LRH6</accession>
<evidence type="ECO:0000256" key="3">
    <source>
        <dbReference type="PROSITE-ProRule" id="PRU00708"/>
    </source>
</evidence>
<protein>
    <submittedName>
        <fullName evidence="4">Pentatricopeptide repeat-containing protein</fullName>
    </submittedName>
</protein>
<evidence type="ECO:0000313" key="5">
    <source>
        <dbReference type="Proteomes" id="UP001412067"/>
    </source>
</evidence>
<feature type="repeat" description="PPR" evidence="3">
    <location>
        <begin position="209"/>
        <end position="243"/>
    </location>
</feature>
<dbReference type="EMBL" id="JBBWWR010000016">
    <property type="protein sequence ID" value="KAK8948132.1"/>
    <property type="molecule type" value="Genomic_DNA"/>
</dbReference>
<comment type="similarity">
    <text evidence="1">Belongs to the PPR family. P subfamily.</text>
</comment>
<comment type="caution">
    <text evidence="4">The sequence shown here is derived from an EMBL/GenBank/DDBJ whole genome shotgun (WGS) entry which is preliminary data.</text>
</comment>
<keyword evidence="2" id="KW-0677">Repeat</keyword>
<dbReference type="InterPro" id="IPR002885">
    <property type="entry name" value="PPR_rpt"/>
</dbReference>
<dbReference type="PANTHER" id="PTHR47941">
    <property type="entry name" value="PENTATRICOPEPTIDE REPEAT-CONTAINING PROTEIN 3, MITOCHONDRIAL"/>
    <property type="match status" value="1"/>
</dbReference>
<feature type="repeat" description="PPR" evidence="3">
    <location>
        <begin position="174"/>
        <end position="208"/>
    </location>
</feature>
<name>A0ABR2LRH6_9ASPA</name>
<dbReference type="Pfam" id="PF13041">
    <property type="entry name" value="PPR_2"/>
    <property type="match status" value="2"/>
</dbReference>
<evidence type="ECO:0000256" key="2">
    <source>
        <dbReference type="ARBA" id="ARBA00022737"/>
    </source>
</evidence>
<evidence type="ECO:0000313" key="4">
    <source>
        <dbReference type="EMBL" id="KAK8948132.1"/>
    </source>
</evidence>
<organism evidence="4 5">
    <name type="scientific">Platanthera guangdongensis</name>
    <dbReference type="NCBI Taxonomy" id="2320717"/>
    <lineage>
        <taxon>Eukaryota</taxon>
        <taxon>Viridiplantae</taxon>
        <taxon>Streptophyta</taxon>
        <taxon>Embryophyta</taxon>
        <taxon>Tracheophyta</taxon>
        <taxon>Spermatophyta</taxon>
        <taxon>Magnoliopsida</taxon>
        <taxon>Liliopsida</taxon>
        <taxon>Asparagales</taxon>
        <taxon>Orchidaceae</taxon>
        <taxon>Orchidoideae</taxon>
        <taxon>Orchideae</taxon>
        <taxon>Orchidinae</taxon>
        <taxon>Platanthera</taxon>
    </lineage>
</organism>
<dbReference type="Proteomes" id="UP001412067">
    <property type="component" value="Unassembled WGS sequence"/>
</dbReference>
<feature type="repeat" description="PPR" evidence="3">
    <location>
        <begin position="139"/>
        <end position="173"/>
    </location>
</feature>
<evidence type="ECO:0000256" key="1">
    <source>
        <dbReference type="ARBA" id="ARBA00007626"/>
    </source>
</evidence>
<dbReference type="InterPro" id="IPR011990">
    <property type="entry name" value="TPR-like_helical_dom_sf"/>
</dbReference>
<feature type="repeat" description="PPR" evidence="3">
    <location>
        <begin position="244"/>
        <end position="278"/>
    </location>
</feature>
<dbReference type="NCBIfam" id="TIGR00756">
    <property type="entry name" value="PPR"/>
    <property type="match status" value="3"/>
</dbReference>
<proteinExistence type="inferred from homology"/>
<gene>
    <name evidence="4" type="ORF">KSP40_PGU016740</name>
</gene>
<dbReference type="Pfam" id="PF12854">
    <property type="entry name" value="PPR_1"/>
    <property type="match status" value="1"/>
</dbReference>
<dbReference type="Pfam" id="PF01535">
    <property type="entry name" value="PPR"/>
    <property type="match status" value="1"/>
</dbReference>
<sequence>MALASSRRSGDLLPYLLRHLSTASLFPVSPHAFDPDIRRMAKSHRFSEIEDLLESRKINLPADASARELQLASSIVSYASSGMLHHALRTLDDLPRLGSTRTLLSLNALLFACNHSKTLFRRVPDLFSDLSRRHSLSPDKVSYGILIKSHCLARNASRALSILKEMDGKGIEITAVSYTTIIDSLYKENKPEEAERLWNEMRDNGVSPDPAAYNVRIMHRAKNGNPAEVLALMEEMKSAALEPDTFTYNYLMTCYCRHGYLDDAKRVYNELQEKGCQAECIYS</sequence>